<evidence type="ECO:0000256" key="6">
    <source>
        <dbReference type="SAM" id="Phobius"/>
    </source>
</evidence>
<dbReference type="EMBL" id="SRLO01013217">
    <property type="protein sequence ID" value="TNN25191.1"/>
    <property type="molecule type" value="Genomic_DNA"/>
</dbReference>
<dbReference type="GO" id="GO:0016491">
    <property type="term" value="F:oxidoreductase activity"/>
    <property type="evidence" value="ECO:0007669"/>
    <property type="project" value="InterPro"/>
</dbReference>
<organism evidence="7 8">
    <name type="scientific">Liparis tanakae</name>
    <name type="common">Tanaka's snailfish</name>
    <dbReference type="NCBI Taxonomy" id="230148"/>
    <lineage>
        <taxon>Eukaryota</taxon>
        <taxon>Metazoa</taxon>
        <taxon>Chordata</taxon>
        <taxon>Craniata</taxon>
        <taxon>Vertebrata</taxon>
        <taxon>Euteleostomi</taxon>
        <taxon>Actinopterygii</taxon>
        <taxon>Neopterygii</taxon>
        <taxon>Teleostei</taxon>
        <taxon>Neoteleostei</taxon>
        <taxon>Acanthomorphata</taxon>
        <taxon>Eupercaria</taxon>
        <taxon>Perciformes</taxon>
        <taxon>Cottioidei</taxon>
        <taxon>Cottales</taxon>
        <taxon>Liparidae</taxon>
        <taxon>Liparis</taxon>
    </lineage>
</organism>
<evidence type="ECO:0000256" key="5">
    <source>
        <dbReference type="SAM" id="MobiDB-lite"/>
    </source>
</evidence>
<evidence type="ECO:0000256" key="4">
    <source>
        <dbReference type="ARBA" id="ARBA00047447"/>
    </source>
</evidence>
<dbReference type="OrthoDB" id="907479at2759"/>
<comment type="cofactor">
    <cofactor evidence="1">
        <name>heme b</name>
        <dbReference type="ChEBI" id="CHEBI:60344"/>
    </cofactor>
</comment>
<dbReference type="Proteomes" id="UP000314294">
    <property type="component" value="Unassembled WGS sequence"/>
</dbReference>
<comment type="subcellular location">
    <subcellularLocation>
        <location evidence="2">Endomembrane system</location>
        <topology evidence="2">Multi-pass membrane protein</topology>
    </subcellularLocation>
</comment>
<protein>
    <submittedName>
        <fullName evidence="7">Cytochrome b561</fullName>
    </submittedName>
</protein>
<keyword evidence="6" id="KW-0472">Membrane</keyword>
<name>A0A4Z2E8W0_9TELE</name>
<dbReference type="PANTHER" id="PTHR10106:SF14">
    <property type="entry name" value="TRANSMEMBRANE ASCORBATE-DEPENDENT REDUCTASE CYB561"/>
    <property type="match status" value="1"/>
</dbReference>
<comment type="catalytic activity">
    <reaction evidence="4">
        <text>monodehydro-L-ascorbate radical(out) + L-ascorbate(in) = monodehydro-L-ascorbate radical(in) + L-ascorbate(out)</text>
        <dbReference type="Rhea" id="RHEA:66524"/>
        <dbReference type="ChEBI" id="CHEBI:38290"/>
        <dbReference type="ChEBI" id="CHEBI:59513"/>
    </reaction>
    <physiologicalReaction direction="left-to-right" evidence="4">
        <dbReference type="Rhea" id="RHEA:66525"/>
    </physiologicalReaction>
</comment>
<evidence type="ECO:0000313" key="7">
    <source>
        <dbReference type="EMBL" id="TNN25191.1"/>
    </source>
</evidence>
<sequence length="105" mass="10863">MDAPAPRAARSGFPWLVGASQLVGLAAVVLTGVWMGHYRGGFAWDGSARQFNVHPLCMVLGLVFLQGDGESLRFTAGQSGKPTGSCLLSPDHQGATPLGAPTRGT</sequence>
<dbReference type="InterPro" id="IPR043205">
    <property type="entry name" value="CYB561/CYBRD1-like"/>
</dbReference>
<evidence type="ECO:0000256" key="2">
    <source>
        <dbReference type="ARBA" id="ARBA00004127"/>
    </source>
</evidence>
<evidence type="ECO:0000256" key="1">
    <source>
        <dbReference type="ARBA" id="ARBA00001970"/>
    </source>
</evidence>
<gene>
    <name evidence="7" type="primary">CYB561</name>
    <name evidence="7" type="ORF">EYF80_064682</name>
</gene>
<accession>A0A4Z2E8W0</accession>
<evidence type="ECO:0000256" key="3">
    <source>
        <dbReference type="ARBA" id="ARBA00022967"/>
    </source>
</evidence>
<keyword evidence="6" id="KW-0812">Transmembrane</keyword>
<evidence type="ECO:0000313" key="8">
    <source>
        <dbReference type="Proteomes" id="UP000314294"/>
    </source>
</evidence>
<dbReference type="Gene3D" id="1.20.120.1770">
    <property type="match status" value="1"/>
</dbReference>
<reference evidence="7 8" key="1">
    <citation type="submission" date="2019-03" db="EMBL/GenBank/DDBJ databases">
        <title>First draft genome of Liparis tanakae, snailfish: a comprehensive survey of snailfish specific genes.</title>
        <authorList>
            <person name="Kim W."/>
            <person name="Song I."/>
            <person name="Jeong J.-H."/>
            <person name="Kim D."/>
            <person name="Kim S."/>
            <person name="Ryu S."/>
            <person name="Song J.Y."/>
            <person name="Lee S.K."/>
        </authorList>
    </citation>
    <scope>NUCLEOTIDE SEQUENCE [LARGE SCALE GENOMIC DNA]</scope>
    <source>
        <tissue evidence="7">Muscle</tissue>
    </source>
</reference>
<proteinExistence type="predicted"/>
<dbReference type="GO" id="GO:0012505">
    <property type="term" value="C:endomembrane system"/>
    <property type="evidence" value="ECO:0007669"/>
    <property type="project" value="UniProtKB-SubCell"/>
</dbReference>
<keyword evidence="3" id="KW-1278">Translocase</keyword>
<keyword evidence="6" id="KW-1133">Transmembrane helix</keyword>
<dbReference type="GO" id="GO:0005765">
    <property type="term" value="C:lysosomal membrane"/>
    <property type="evidence" value="ECO:0007669"/>
    <property type="project" value="TreeGrafter"/>
</dbReference>
<feature type="region of interest" description="Disordered" evidence="5">
    <location>
        <begin position="83"/>
        <end position="105"/>
    </location>
</feature>
<dbReference type="AlphaFoldDB" id="A0A4Z2E8W0"/>
<feature type="transmembrane region" description="Helical" evidence="6">
    <location>
        <begin position="12"/>
        <end position="34"/>
    </location>
</feature>
<keyword evidence="8" id="KW-1185">Reference proteome</keyword>
<dbReference type="PANTHER" id="PTHR10106">
    <property type="entry name" value="CYTOCHROME B561-RELATED"/>
    <property type="match status" value="1"/>
</dbReference>
<comment type="caution">
    <text evidence="7">The sequence shown here is derived from an EMBL/GenBank/DDBJ whole genome shotgun (WGS) entry which is preliminary data.</text>
</comment>